<evidence type="ECO:0000256" key="1">
    <source>
        <dbReference type="SAM" id="MobiDB-lite"/>
    </source>
</evidence>
<dbReference type="AlphaFoldDB" id="A0AA38YU19"/>
<feature type="region of interest" description="Disordered" evidence="1">
    <location>
        <begin position="47"/>
        <end position="68"/>
    </location>
</feature>
<evidence type="ECO:0000313" key="2">
    <source>
        <dbReference type="EMBL" id="KAJ9676469.1"/>
    </source>
</evidence>
<proteinExistence type="predicted"/>
<feature type="compositionally biased region" description="Basic and acidic residues" evidence="1">
    <location>
        <begin position="53"/>
        <end position="68"/>
    </location>
</feature>
<sequence length="128" mass="13668">MGDSIEASFLQNTGSFTANGTVSGCEYNSQSMPTELAGNLESYASVSAGDHSNGLRRDEYGNTSGDRNKEWYGEGKSLAVSAFCAPQLALFSPSHLYLDLFTQTAESYGIGGGMIRQIMLCAFPVFPV</sequence>
<accession>A0AA38YU19</accession>
<reference evidence="2 3" key="1">
    <citation type="journal article" date="2023" name="BMC Biotechnol.">
        <title>Vitis rotundifolia cv Carlos genome sequencing.</title>
        <authorList>
            <person name="Huff M."/>
            <person name="Hulse-Kemp A."/>
            <person name="Scheffler B."/>
            <person name="Youngblood R."/>
            <person name="Simpson S."/>
            <person name="Babiker E."/>
            <person name="Staton M."/>
        </authorList>
    </citation>
    <scope>NUCLEOTIDE SEQUENCE [LARGE SCALE GENOMIC DNA]</scope>
    <source>
        <tissue evidence="2">Leaf</tissue>
    </source>
</reference>
<dbReference type="Proteomes" id="UP001168098">
    <property type="component" value="Unassembled WGS sequence"/>
</dbReference>
<comment type="caution">
    <text evidence="2">The sequence shown here is derived from an EMBL/GenBank/DDBJ whole genome shotgun (WGS) entry which is preliminary data.</text>
</comment>
<dbReference type="EMBL" id="JARBHA010000017">
    <property type="protein sequence ID" value="KAJ9676469.1"/>
    <property type="molecule type" value="Genomic_DNA"/>
</dbReference>
<protein>
    <submittedName>
        <fullName evidence="2">Uncharacterized protein</fullName>
    </submittedName>
</protein>
<name>A0AA38YU19_VITRO</name>
<evidence type="ECO:0000313" key="3">
    <source>
        <dbReference type="Proteomes" id="UP001168098"/>
    </source>
</evidence>
<gene>
    <name evidence="2" type="ORF">PVL29_021818</name>
</gene>
<organism evidence="2 3">
    <name type="scientific">Vitis rotundifolia</name>
    <name type="common">Muscadine grape</name>
    <dbReference type="NCBI Taxonomy" id="103349"/>
    <lineage>
        <taxon>Eukaryota</taxon>
        <taxon>Viridiplantae</taxon>
        <taxon>Streptophyta</taxon>
        <taxon>Embryophyta</taxon>
        <taxon>Tracheophyta</taxon>
        <taxon>Spermatophyta</taxon>
        <taxon>Magnoliopsida</taxon>
        <taxon>eudicotyledons</taxon>
        <taxon>Gunneridae</taxon>
        <taxon>Pentapetalae</taxon>
        <taxon>rosids</taxon>
        <taxon>Vitales</taxon>
        <taxon>Vitaceae</taxon>
        <taxon>Viteae</taxon>
        <taxon>Vitis</taxon>
    </lineage>
</organism>
<keyword evidence="3" id="KW-1185">Reference proteome</keyword>